<feature type="region of interest" description="Disordered" evidence="1">
    <location>
        <begin position="82"/>
        <end position="111"/>
    </location>
</feature>
<evidence type="ECO:0000256" key="1">
    <source>
        <dbReference type="SAM" id="MobiDB-lite"/>
    </source>
</evidence>
<gene>
    <name evidence="2" type="ORF">F441_22401</name>
</gene>
<accession>W2VS42</accession>
<comment type="caution">
    <text evidence="2">The sequence shown here is derived from an EMBL/GenBank/DDBJ whole genome shotgun (WGS) entry which is preliminary data.</text>
</comment>
<proteinExistence type="predicted"/>
<feature type="compositionally biased region" description="Basic and acidic residues" evidence="1">
    <location>
        <begin position="102"/>
        <end position="111"/>
    </location>
</feature>
<sequence>MCSDKYRWDRGNYDMFFRACVALTNFHVRILPLRGEDGTNYHNYLKRLRVIGHDTNTKKLAVQRRYREKRRMRLRRMLVAHVDRPGSRSARQRESDEESEDFFDHESIAFA</sequence>
<evidence type="ECO:0008006" key="4">
    <source>
        <dbReference type="Google" id="ProtNLM"/>
    </source>
</evidence>
<dbReference type="EMBL" id="ANIX01004623">
    <property type="protein sequence ID" value="ETP00179.1"/>
    <property type="molecule type" value="Genomic_DNA"/>
</dbReference>
<reference evidence="2 3" key="1">
    <citation type="submission" date="2013-11" db="EMBL/GenBank/DDBJ databases">
        <title>The Genome Sequence of Phytophthora parasitica CJ01A1.</title>
        <authorList>
            <consortium name="The Broad Institute Genomics Platform"/>
            <person name="Russ C."/>
            <person name="Tyler B."/>
            <person name="Panabieres F."/>
            <person name="Shan W."/>
            <person name="Tripathy S."/>
            <person name="Grunwald N."/>
            <person name="Machado M."/>
            <person name="Johnson C.S."/>
            <person name="Walker B."/>
            <person name="Young S.K."/>
            <person name="Zeng Q."/>
            <person name="Gargeya S."/>
            <person name="Fitzgerald M."/>
            <person name="Haas B."/>
            <person name="Abouelleil A."/>
            <person name="Allen A.W."/>
            <person name="Alvarado L."/>
            <person name="Arachchi H.M."/>
            <person name="Berlin A.M."/>
            <person name="Chapman S.B."/>
            <person name="Gainer-Dewar J."/>
            <person name="Goldberg J."/>
            <person name="Griggs A."/>
            <person name="Gujja S."/>
            <person name="Hansen M."/>
            <person name="Howarth C."/>
            <person name="Imamovic A."/>
            <person name="Ireland A."/>
            <person name="Larimer J."/>
            <person name="McCowan C."/>
            <person name="Murphy C."/>
            <person name="Pearson M."/>
            <person name="Poon T.W."/>
            <person name="Priest M."/>
            <person name="Roberts A."/>
            <person name="Saif S."/>
            <person name="Shea T."/>
            <person name="Sisk P."/>
            <person name="Sykes S."/>
            <person name="Wortman J."/>
            <person name="Nusbaum C."/>
            <person name="Birren B."/>
        </authorList>
    </citation>
    <scope>NUCLEOTIDE SEQUENCE [LARGE SCALE GENOMIC DNA]</scope>
    <source>
        <strain evidence="2 3">CJ01A1</strain>
    </source>
</reference>
<dbReference type="AlphaFoldDB" id="W2VS42"/>
<organism evidence="2 3">
    <name type="scientific">Phytophthora nicotianae CJ01A1</name>
    <dbReference type="NCBI Taxonomy" id="1317063"/>
    <lineage>
        <taxon>Eukaryota</taxon>
        <taxon>Sar</taxon>
        <taxon>Stramenopiles</taxon>
        <taxon>Oomycota</taxon>
        <taxon>Peronosporomycetes</taxon>
        <taxon>Peronosporales</taxon>
        <taxon>Peronosporaceae</taxon>
        <taxon>Phytophthora</taxon>
    </lineage>
</organism>
<protein>
    <recommendedName>
        <fullName evidence="4">DDE Tnp4 domain-containing protein</fullName>
    </recommendedName>
</protein>
<evidence type="ECO:0000313" key="3">
    <source>
        <dbReference type="Proteomes" id="UP000018958"/>
    </source>
</evidence>
<dbReference type="Proteomes" id="UP000018958">
    <property type="component" value="Unassembled WGS sequence"/>
</dbReference>
<feature type="compositionally biased region" description="Basic and acidic residues" evidence="1">
    <location>
        <begin position="82"/>
        <end position="94"/>
    </location>
</feature>
<name>W2VS42_PHYNI</name>
<evidence type="ECO:0000313" key="2">
    <source>
        <dbReference type="EMBL" id="ETP00179.1"/>
    </source>
</evidence>